<keyword evidence="3" id="KW-1185">Reference proteome</keyword>
<evidence type="ECO:0000313" key="2">
    <source>
        <dbReference type="EMBL" id="KAF7280791.1"/>
    </source>
</evidence>
<dbReference type="Proteomes" id="UP000625711">
    <property type="component" value="Unassembled WGS sequence"/>
</dbReference>
<organism evidence="2 3">
    <name type="scientific">Rhynchophorus ferrugineus</name>
    <name type="common">Red palm weevil</name>
    <name type="synonym">Curculio ferrugineus</name>
    <dbReference type="NCBI Taxonomy" id="354439"/>
    <lineage>
        <taxon>Eukaryota</taxon>
        <taxon>Metazoa</taxon>
        <taxon>Ecdysozoa</taxon>
        <taxon>Arthropoda</taxon>
        <taxon>Hexapoda</taxon>
        <taxon>Insecta</taxon>
        <taxon>Pterygota</taxon>
        <taxon>Neoptera</taxon>
        <taxon>Endopterygota</taxon>
        <taxon>Coleoptera</taxon>
        <taxon>Polyphaga</taxon>
        <taxon>Cucujiformia</taxon>
        <taxon>Curculionidae</taxon>
        <taxon>Dryophthorinae</taxon>
        <taxon>Rhynchophorus</taxon>
    </lineage>
</organism>
<accession>A0A834IJY1</accession>
<comment type="caution">
    <text evidence="2">The sequence shown here is derived from an EMBL/GenBank/DDBJ whole genome shotgun (WGS) entry which is preliminary data.</text>
</comment>
<sequence>MKEKIPLKGRYLANETFTQKHAKPNPKIGQNLINAQHGSTSPHHRKQNCIAADQRARVGVVGPLGGERMADGAFSHTTPPRRPISISASPPHPERYCNVSDEGAPRWAVGGRYHGAGGGTASGGGRRSATKPTAILFNMKLVVCTL</sequence>
<feature type="region of interest" description="Disordered" evidence="1">
    <location>
        <begin position="72"/>
        <end position="92"/>
    </location>
</feature>
<proteinExistence type="predicted"/>
<gene>
    <name evidence="2" type="ORF">GWI33_005517</name>
</gene>
<protein>
    <submittedName>
        <fullName evidence="2">Uncharacterized protein</fullName>
    </submittedName>
</protein>
<reference evidence="2" key="1">
    <citation type="submission" date="2020-08" db="EMBL/GenBank/DDBJ databases">
        <title>Genome sequencing and assembly of the red palm weevil Rhynchophorus ferrugineus.</title>
        <authorList>
            <person name="Dias G.B."/>
            <person name="Bergman C.M."/>
            <person name="Manee M."/>
        </authorList>
    </citation>
    <scope>NUCLEOTIDE SEQUENCE</scope>
    <source>
        <strain evidence="2">AA-2017</strain>
        <tissue evidence="2">Whole larva</tissue>
    </source>
</reference>
<evidence type="ECO:0000256" key="1">
    <source>
        <dbReference type="SAM" id="MobiDB-lite"/>
    </source>
</evidence>
<dbReference type="AlphaFoldDB" id="A0A834IJY1"/>
<name>A0A834IJY1_RHYFE</name>
<dbReference type="EMBL" id="JAACXV010000275">
    <property type="protein sequence ID" value="KAF7280791.1"/>
    <property type="molecule type" value="Genomic_DNA"/>
</dbReference>
<evidence type="ECO:0000313" key="3">
    <source>
        <dbReference type="Proteomes" id="UP000625711"/>
    </source>
</evidence>